<proteinExistence type="predicted"/>
<evidence type="ECO:0000313" key="3">
    <source>
        <dbReference type="Proteomes" id="UP001356427"/>
    </source>
</evidence>
<feature type="compositionally biased region" description="Polar residues" evidence="1">
    <location>
        <begin position="129"/>
        <end position="145"/>
    </location>
</feature>
<dbReference type="AlphaFoldDB" id="A0AAN8QVW0"/>
<evidence type="ECO:0000313" key="2">
    <source>
        <dbReference type="EMBL" id="KAK6318620.1"/>
    </source>
</evidence>
<dbReference type="EMBL" id="JAGTTL010000009">
    <property type="protein sequence ID" value="KAK6318620.1"/>
    <property type="molecule type" value="Genomic_DNA"/>
</dbReference>
<comment type="caution">
    <text evidence="2">The sequence shown here is derived from an EMBL/GenBank/DDBJ whole genome shotgun (WGS) entry which is preliminary data.</text>
</comment>
<feature type="non-terminal residue" evidence="2">
    <location>
        <position position="190"/>
    </location>
</feature>
<keyword evidence="3" id="KW-1185">Reference proteome</keyword>
<accession>A0AAN8QVW0</accession>
<protein>
    <recommendedName>
        <fullName evidence="4">THAP-type domain-containing protein</fullName>
    </recommendedName>
</protein>
<feature type="region of interest" description="Disordered" evidence="1">
    <location>
        <begin position="99"/>
        <end position="145"/>
    </location>
</feature>
<gene>
    <name evidence="2" type="ORF">J4Q44_G00119110</name>
</gene>
<evidence type="ECO:0000256" key="1">
    <source>
        <dbReference type="SAM" id="MobiDB-lite"/>
    </source>
</evidence>
<organism evidence="2 3">
    <name type="scientific">Coregonus suidteri</name>
    <dbReference type="NCBI Taxonomy" id="861788"/>
    <lineage>
        <taxon>Eukaryota</taxon>
        <taxon>Metazoa</taxon>
        <taxon>Chordata</taxon>
        <taxon>Craniata</taxon>
        <taxon>Vertebrata</taxon>
        <taxon>Euteleostomi</taxon>
        <taxon>Actinopterygii</taxon>
        <taxon>Neopterygii</taxon>
        <taxon>Teleostei</taxon>
        <taxon>Protacanthopterygii</taxon>
        <taxon>Salmoniformes</taxon>
        <taxon>Salmonidae</taxon>
        <taxon>Coregoninae</taxon>
        <taxon>Coregonus</taxon>
    </lineage>
</organism>
<name>A0AAN8QVW0_9TELE</name>
<reference evidence="2 3" key="1">
    <citation type="submission" date="2021-04" db="EMBL/GenBank/DDBJ databases">
        <authorList>
            <person name="De Guttry C."/>
            <person name="Zahm M."/>
            <person name="Klopp C."/>
            <person name="Cabau C."/>
            <person name="Louis A."/>
            <person name="Berthelot C."/>
            <person name="Parey E."/>
            <person name="Roest Crollius H."/>
            <person name="Montfort J."/>
            <person name="Robinson-Rechavi M."/>
            <person name="Bucao C."/>
            <person name="Bouchez O."/>
            <person name="Gislard M."/>
            <person name="Lluch J."/>
            <person name="Milhes M."/>
            <person name="Lampietro C."/>
            <person name="Lopez Roques C."/>
            <person name="Donnadieu C."/>
            <person name="Braasch I."/>
            <person name="Desvignes T."/>
            <person name="Postlethwait J."/>
            <person name="Bobe J."/>
            <person name="Wedekind C."/>
            <person name="Guiguen Y."/>
        </authorList>
    </citation>
    <scope>NUCLEOTIDE SEQUENCE [LARGE SCALE GENOMIC DNA]</scope>
    <source>
        <strain evidence="2">Cs_M1</strain>
        <tissue evidence="2">Blood</tissue>
    </source>
</reference>
<sequence length="190" mass="21447">MKRRQFLQQQCFEHQPLRRSECTCGAPYDLHPPPKESLRLWLKALNLKKPPKRPFVCSYHFVDKKPTVEHPYPEKWLGCNAPLVKKCWVLVRQSSVTDDTTGSSVHQIENGDWPTQIGGMDMPSEKDAQTQWEDPSLSDHNYSSGDNVKPTTCEAGTQCPAAPLYKTLLRNEALCRLHTGLSLAAFSALA</sequence>
<evidence type="ECO:0008006" key="4">
    <source>
        <dbReference type="Google" id="ProtNLM"/>
    </source>
</evidence>
<dbReference type="Proteomes" id="UP001356427">
    <property type="component" value="Unassembled WGS sequence"/>
</dbReference>